<keyword evidence="3 6" id="KW-0238">DNA-binding</keyword>
<dbReference type="PANTHER" id="PTHR30126:SF40">
    <property type="entry name" value="HTH-TYPE TRANSCRIPTIONAL REGULATOR GLTR"/>
    <property type="match status" value="1"/>
</dbReference>
<dbReference type="Gene3D" id="3.40.190.10">
    <property type="entry name" value="Periplasmic binding protein-like II"/>
    <property type="match status" value="2"/>
</dbReference>
<dbReference type="InterPro" id="IPR000847">
    <property type="entry name" value="LysR_HTH_N"/>
</dbReference>
<dbReference type="InterPro" id="IPR036388">
    <property type="entry name" value="WH-like_DNA-bd_sf"/>
</dbReference>
<dbReference type="Gene3D" id="1.10.10.10">
    <property type="entry name" value="Winged helix-like DNA-binding domain superfamily/Winged helix DNA-binding domain"/>
    <property type="match status" value="1"/>
</dbReference>
<sequence>MGMHKQDGLSFATLRAAEAVIDTRSLTGAAQKLGISQPAVSMHLGRLERAIGTPLIKKLGNRIIVKEEISGLIRQMLDLERRLRTVGYEKNVSKLKVGICTYTAPLLLGGLGRLGKIKETVSWRISDSRRLEEMYDLGQVDAAFRALYPNEMGPDLVCDYSMRWIGSRELSDLIKRNSATIPVVLANPQSPLGIVARDWLRQRNVAYEVIGEVDDITSAMKLVVSGVAASPLPGFVFDGNSSSLEDCGEIIPGGLDIRYGMFFDDKRFNLRLAMDIFELLQGELHRLTPPPAAYQGHSLARQ</sequence>
<dbReference type="EMBL" id="FNSL01000001">
    <property type="protein sequence ID" value="SEB47507.1"/>
    <property type="molecule type" value="Genomic_DNA"/>
</dbReference>
<dbReference type="Proteomes" id="UP000199064">
    <property type="component" value="Unassembled WGS sequence"/>
</dbReference>
<dbReference type="Pfam" id="PF00126">
    <property type="entry name" value="HTH_1"/>
    <property type="match status" value="1"/>
</dbReference>
<accession>A0A1H4JMW1</accession>
<dbReference type="PROSITE" id="PS50931">
    <property type="entry name" value="HTH_LYSR"/>
    <property type="match status" value="1"/>
</dbReference>
<gene>
    <name evidence="6" type="ORF">SAMN05216452_1517</name>
</gene>
<proteinExistence type="inferred from homology"/>
<evidence type="ECO:0000256" key="1">
    <source>
        <dbReference type="ARBA" id="ARBA00009437"/>
    </source>
</evidence>
<dbReference type="GO" id="GO:0000976">
    <property type="term" value="F:transcription cis-regulatory region binding"/>
    <property type="evidence" value="ECO:0007669"/>
    <property type="project" value="TreeGrafter"/>
</dbReference>
<protein>
    <submittedName>
        <fullName evidence="6">DNA-binding transcriptional regulator, LysR family</fullName>
    </submittedName>
</protein>
<evidence type="ECO:0000256" key="2">
    <source>
        <dbReference type="ARBA" id="ARBA00023015"/>
    </source>
</evidence>
<dbReference type="AlphaFoldDB" id="A0A1H4JMW1"/>
<keyword evidence="4" id="KW-0804">Transcription</keyword>
<reference evidence="7" key="1">
    <citation type="submission" date="2016-10" db="EMBL/GenBank/DDBJ databases">
        <authorList>
            <person name="Varghese N."/>
            <person name="Submissions S."/>
        </authorList>
    </citation>
    <scope>NUCLEOTIDE SEQUENCE [LARGE SCALE GENOMIC DNA]</scope>
    <source>
        <strain evidence="7">ES.061</strain>
    </source>
</reference>
<dbReference type="InterPro" id="IPR036390">
    <property type="entry name" value="WH_DNA-bd_sf"/>
</dbReference>
<dbReference type="SUPFAM" id="SSF53850">
    <property type="entry name" value="Periplasmic binding protein-like II"/>
    <property type="match status" value="1"/>
</dbReference>
<dbReference type="GO" id="GO:0003700">
    <property type="term" value="F:DNA-binding transcription factor activity"/>
    <property type="evidence" value="ECO:0007669"/>
    <property type="project" value="InterPro"/>
</dbReference>
<evidence type="ECO:0000313" key="6">
    <source>
        <dbReference type="EMBL" id="SEB47507.1"/>
    </source>
</evidence>
<keyword evidence="7" id="KW-1185">Reference proteome</keyword>
<evidence type="ECO:0000256" key="4">
    <source>
        <dbReference type="ARBA" id="ARBA00023163"/>
    </source>
</evidence>
<evidence type="ECO:0000256" key="3">
    <source>
        <dbReference type="ARBA" id="ARBA00023125"/>
    </source>
</evidence>
<dbReference type="PANTHER" id="PTHR30126">
    <property type="entry name" value="HTH-TYPE TRANSCRIPTIONAL REGULATOR"/>
    <property type="match status" value="1"/>
</dbReference>
<evidence type="ECO:0000313" key="7">
    <source>
        <dbReference type="Proteomes" id="UP000199064"/>
    </source>
</evidence>
<dbReference type="PRINTS" id="PR00039">
    <property type="entry name" value="HTHLYSR"/>
</dbReference>
<organism evidence="6 7">
    <name type="scientific">Nitratireductor aquibiodomus</name>
    <dbReference type="NCBI Taxonomy" id="204799"/>
    <lineage>
        <taxon>Bacteria</taxon>
        <taxon>Pseudomonadati</taxon>
        <taxon>Pseudomonadota</taxon>
        <taxon>Alphaproteobacteria</taxon>
        <taxon>Hyphomicrobiales</taxon>
        <taxon>Phyllobacteriaceae</taxon>
        <taxon>Nitratireductor</taxon>
    </lineage>
</organism>
<dbReference type="SUPFAM" id="SSF46785">
    <property type="entry name" value="Winged helix' DNA-binding domain"/>
    <property type="match status" value="1"/>
</dbReference>
<comment type="similarity">
    <text evidence="1">Belongs to the LysR transcriptional regulatory family.</text>
</comment>
<feature type="domain" description="HTH lysR-type" evidence="5">
    <location>
        <begin position="9"/>
        <end position="66"/>
    </location>
</feature>
<evidence type="ECO:0000259" key="5">
    <source>
        <dbReference type="PROSITE" id="PS50931"/>
    </source>
</evidence>
<keyword evidence="2" id="KW-0805">Transcription regulation</keyword>
<name>A0A1H4JMW1_9HYPH</name>